<dbReference type="EMBL" id="BMUT01000003">
    <property type="protein sequence ID" value="GGX76268.1"/>
    <property type="molecule type" value="Genomic_DNA"/>
</dbReference>
<dbReference type="Proteomes" id="UP000659223">
    <property type="component" value="Unassembled WGS sequence"/>
</dbReference>
<evidence type="ECO:0000313" key="2">
    <source>
        <dbReference type="Proteomes" id="UP000659223"/>
    </source>
</evidence>
<protein>
    <submittedName>
        <fullName evidence="1">Uncharacterized protein</fullName>
    </submittedName>
</protein>
<dbReference type="RefSeq" id="WP_190021475.1">
    <property type="nucleotide sequence ID" value="NZ_BMUT01000003.1"/>
</dbReference>
<comment type="caution">
    <text evidence="1">The sequence shown here is derived from an EMBL/GenBank/DDBJ whole genome shotgun (WGS) entry which is preliminary data.</text>
</comment>
<name>A0ABQ2YBL4_9ACTN</name>
<evidence type="ECO:0000313" key="1">
    <source>
        <dbReference type="EMBL" id="GGX76268.1"/>
    </source>
</evidence>
<organism evidence="1 2">
    <name type="scientific">Streptomyces hiroshimensis</name>
    <dbReference type="NCBI Taxonomy" id="66424"/>
    <lineage>
        <taxon>Bacteria</taxon>
        <taxon>Bacillati</taxon>
        <taxon>Actinomycetota</taxon>
        <taxon>Actinomycetes</taxon>
        <taxon>Kitasatosporales</taxon>
        <taxon>Streptomycetaceae</taxon>
        <taxon>Streptomyces</taxon>
    </lineage>
</organism>
<reference evidence="2" key="1">
    <citation type="journal article" date="2019" name="Int. J. Syst. Evol. Microbiol.">
        <title>The Global Catalogue of Microorganisms (GCM) 10K type strain sequencing project: providing services to taxonomists for standard genome sequencing and annotation.</title>
        <authorList>
            <consortium name="The Broad Institute Genomics Platform"/>
            <consortium name="The Broad Institute Genome Sequencing Center for Infectious Disease"/>
            <person name="Wu L."/>
            <person name="Ma J."/>
        </authorList>
    </citation>
    <scope>NUCLEOTIDE SEQUENCE [LARGE SCALE GENOMIC DNA]</scope>
    <source>
        <strain evidence="2">JCM 4586</strain>
    </source>
</reference>
<gene>
    <name evidence="1" type="ORF">GCM10010324_22400</name>
</gene>
<proteinExistence type="predicted"/>
<accession>A0ABQ2YBL4</accession>
<keyword evidence="2" id="KW-1185">Reference proteome</keyword>
<sequence>MTRRPPPGSYLAFNHFTTVMANVRAASTEMQQHVDVPFVKAWQLLAPLEHTKVRPSSPSAASAPRVSLQPGVSAVHRARVRWTACGA</sequence>